<keyword evidence="3" id="KW-0862">Zinc</keyword>
<dbReference type="OMA" id="EMCIREE"/>
<dbReference type="SMART" id="SM00692">
    <property type="entry name" value="DM3"/>
    <property type="match status" value="1"/>
</dbReference>
<dbReference type="OrthoDB" id="7683421at2759"/>
<feature type="domain" description="THAP-type" evidence="7">
    <location>
        <begin position="48"/>
        <end position="134"/>
    </location>
</feature>
<comment type="caution">
    <text evidence="8">The sequence shown here is derived from an EMBL/GenBank/DDBJ whole genome shotgun (WGS) entry which is preliminary data.</text>
</comment>
<evidence type="ECO:0000313" key="8">
    <source>
        <dbReference type="EMBL" id="GCC32541.1"/>
    </source>
</evidence>
<accession>A0A401SQ68</accession>
<dbReference type="GO" id="GO:0003677">
    <property type="term" value="F:DNA binding"/>
    <property type="evidence" value="ECO:0007669"/>
    <property type="project" value="UniProtKB-UniRule"/>
</dbReference>
<protein>
    <recommendedName>
        <fullName evidence="7">THAP-type domain-containing protein</fullName>
    </recommendedName>
</protein>
<sequence length="1276" mass="144863">LPSRICNRATLCQWKRRCCFRGRGWGRRDSPCFFQTKGKINKSNLYEMPNFCAAPNCSRGSTNYPDLPFFRFPRDRERCQKWVENCRRADLENRSAEQLHKQYRLCARHFEQSLICTNSPYRTVLKDNAVPTLFDLTSHLNKPEGKHRKHKRIKDLTEEDLLRVKAPRTDCDVLRGLQCKQEAINELDKTELEGATESLEESTLLEESLNLTPEEKGNKEFLKVLFETVLLLGRQNVPLGGSATENLSNLCNTPDNIQALLEFRMNAGDEILRKRFETTAVNAVYCPKNLQKDLLDICEMCIREEVLREVRDSNFFSIVTDEVINVAGLDHVSLLIRFVDESDCLRQEFVGFIPCDLDGEFLASRIHETLTEKWGLNMYYCRGQAYNGSATMCYKKRVVVASILQQCPKALSTPCSSYPLNIWIAKSSLIFGINMVLSLMENIVSFFSLSPQLQKVFDVGVDGVHQTNEEKAKELKKLFQINWYERHDTFEILADLYEVLVTCLDEISYDTCGRWNAEIATQASMLSSTMRDFEIVVSVMVLKNVLSYTRAFGKNLQGQASDTYFASSTLTAVLHSLNEMRDNIDVYHEFWLEEATNLSIKMGIELKLPWRCRRQPQSEEVSEETPENYYKEAITAPFLDHIILEIEDMFSEQQLKALKCLSLVPSVMAQLKYNTAEENMADLYKDDLPNPDTLSAELHCWKIKWKHRSRDVELPSTIFDTLRHPDIKFFPNVYTLLKIVSNLPIIKLETDKYEIGRKRLKAYLKITPVEERTTSLALIHISYDAKHDYDMMVDTYAKLYPEKMQLAHVTDSDSVDISNHDGNSVEINNLDTSTRTVYEVDGECMEVASHTVASGVVLHHQSAGSLMEVCQNSDKTIIEVTQHPEGTTVELQQFPVSGTMIVTQHTAESSVELQHHPEGAQISQQPIESSMGLQHHIEGRVVEVIHHPEVNGVELQHHSEVNGLELQHHPTSQVIEVSTVELQPQMESSSVELQHQVQEGAVSLQHHLEENTVELQHHPETNTLELHNPQTSTIELSRGIEETTMEVGHCLETSATTIIQQQQPQHGAVEMQSQCDLQPSEMEIRPHKVSVATETDHPEIDEVDIMPHVEPVATEVQHPSEVTSIEIQHNPEPGATEVQQHSELISAEVQQPPQINAPDLSQCDESSTVMEGDPERGMEAIEHQSGASAVEFDPHPESRAIELEECPEANVVELENRPEATDLQNPPTEAATVEVDKVSLCHRDLNGDGIKVLEIKNSEDRNSETDISSLKDTPLH</sequence>
<evidence type="ECO:0000256" key="1">
    <source>
        <dbReference type="ARBA" id="ARBA00022723"/>
    </source>
</evidence>
<dbReference type="PROSITE" id="PS50950">
    <property type="entry name" value="ZF_THAP"/>
    <property type="match status" value="1"/>
</dbReference>
<evidence type="ECO:0000313" key="9">
    <source>
        <dbReference type="Proteomes" id="UP000287033"/>
    </source>
</evidence>
<dbReference type="PANTHER" id="PTHR46289:SF16">
    <property type="entry name" value="52 KDA REPRESSOR OF THE INHIBITOR OF THE PROTEIN KINASE"/>
    <property type="match status" value="1"/>
</dbReference>
<dbReference type="InterPro" id="IPR052958">
    <property type="entry name" value="IFN-induced_PKR_regulator"/>
</dbReference>
<feature type="compositionally biased region" description="Basic and acidic residues" evidence="6">
    <location>
        <begin position="1255"/>
        <end position="1264"/>
    </location>
</feature>
<evidence type="ECO:0000256" key="2">
    <source>
        <dbReference type="ARBA" id="ARBA00022771"/>
    </source>
</evidence>
<dbReference type="Pfam" id="PF05485">
    <property type="entry name" value="THAP"/>
    <property type="match status" value="1"/>
</dbReference>
<keyword evidence="9" id="KW-1185">Reference proteome</keyword>
<evidence type="ECO:0000256" key="6">
    <source>
        <dbReference type="SAM" id="MobiDB-lite"/>
    </source>
</evidence>
<dbReference type="GO" id="GO:0008270">
    <property type="term" value="F:zinc ion binding"/>
    <property type="evidence" value="ECO:0007669"/>
    <property type="project" value="UniProtKB-KW"/>
</dbReference>
<feature type="region of interest" description="Disordered" evidence="6">
    <location>
        <begin position="1255"/>
        <end position="1276"/>
    </location>
</feature>
<dbReference type="Proteomes" id="UP000287033">
    <property type="component" value="Unassembled WGS sequence"/>
</dbReference>
<dbReference type="EMBL" id="BEZZ01000442">
    <property type="protein sequence ID" value="GCC32541.1"/>
    <property type="molecule type" value="Genomic_DNA"/>
</dbReference>
<keyword evidence="1" id="KW-0479">Metal-binding</keyword>
<proteinExistence type="predicted"/>
<dbReference type="SMART" id="SM00980">
    <property type="entry name" value="THAP"/>
    <property type="match status" value="1"/>
</dbReference>
<keyword evidence="2 5" id="KW-0863">Zinc-finger</keyword>
<organism evidence="8 9">
    <name type="scientific">Chiloscyllium punctatum</name>
    <name type="common">Brownbanded bambooshark</name>
    <name type="synonym">Hemiscyllium punctatum</name>
    <dbReference type="NCBI Taxonomy" id="137246"/>
    <lineage>
        <taxon>Eukaryota</taxon>
        <taxon>Metazoa</taxon>
        <taxon>Chordata</taxon>
        <taxon>Craniata</taxon>
        <taxon>Vertebrata</taxon>
        <taxon>Chondrichthyes</taxon>
        <taxon>Elasmobranchii</taxon>
        <taxon>Galeomorphii</taxon>
        <taxon>Galeoidea</taxon>
        <taxon>Orectolobiformes</taxon>
        <taxon>Hemiscylliidae</taxon>
        <taxon>Chiloscyllium</taxon>
    </lineage>
</organism>
<feature type="compositionally biased region" description="Polar residues" evidence="6">
    <location>
        <begin position="1265"/>
        <end position="1276"/>
    </location>
</feature>
<evidence type="ECO:0000256" key="3">
    <source>
        <dbReference type="ARBA" id="ARBA00022833"/>
    </source>
</evidence>
<dbReference type="PANTHER" id="PTHR46289">
    <property type="entry name" value="52 KDA REPRESSOR OF THE INHIBITOR OF THE PROTEIN KINASE-LIKE PROTEIN-RELATED"/>
    <property type="match status" value="1"/>
</dbReference>
<evidence type="ECO:0000256" key="5">
    <source>
        <dbReference type="PROSITE-ProRule" id="PRU00309"/>
    </source>
</evidence>
<evidence type="ECO:0000256" key="4">
    <source>
        <dbReference type="ARBA" id="ARBA00023125"/>
    </source>
</evidence>
<dbReference type="AlphaFoldDB" id="A0A401SQ68"/>
<dbReference type="InterPro" id="IPR006612">
    <property type="entry name" value="THAP_Znf"/>
</dbReference>
<name>A0A401SQ68_CHIPU</name>
<keyword evidence="4 5" id="KW-0238">DNA-binding</keyword>
<reference evidence="8 9" key="1">
    <citation type="journal article" date="2018" name="Nat. Ecol. Evol.">
        <title>Shark genomes provide insights into elasmobranch evolution and the origin of vertebrates.</title>
        <authorList>
            <person name="Hara Y"/>
            <person name="Yamaguchi K"/>
            <person name="Onimaru K"/>
            <person name="Kadota M"/>
            <person name="Koyanagi M"/>
            <person name="Keeley SD"/>
            <person name="Tatsumi K"/>
            <person name="Tanaka K"/>
            <person name="Motone F"/>
            <person name="Kageyama Y"/>
            <person name="Nozu R"/>
            <person name="Adachi N"/>
            <person name="Nishimura O"/>
            <person name="Nakagawa R"/>
            <person name="Tanegashima C"/>
            <person name="Kiyatake I"/>
            <person name="Matsumoto R"/>
            <person name="Murakumo K"/>
            <person name="Nishida K"/>
            <person name="Terakita A"/>
            <person name="Kuratani S"/>
            <person name="Sato K"/>
            <person name="Hyodo S Kuraku.S."/>
        </authorList>
    </citation>
    <scope>NUCLEOTIDE SEQUENCE [LARGE SCALE GENOMIC DNA]</scope>
</reference>
<dbReference type="SUPFAM" id="SSF57716">
    <property type="entry name" value="Glucocorticoid receptor-like (DNA-binding domain)"/>
    <property type="match status" value="1"/>
</dbReference>
<dbReference type="STRING" id="137246.A0A401SQ68"/>
<gene>
    <name evidence="8" type="ORF">chiPu_0011003</name>
</gene>
<evidence type="ECO:0000259" key="7">
    <source>
        <dbReference type="PROSITE" id="PS50950"/>
    </source>
</evidence>
<feature type="non-terminal residue" evidence="8">
    <location>
        <position position="1"/>
    </location>
</feature>